<dbReference type="InterPro" id="IPR042087">
    <property type="entry name" value="DNA_pol_B_thumb"/>
</dbReference>
<keyword evidence="7 20" id="KW-0235">DNA replication</keyword>
<evidence type="ECO:0000256" key="8">
    <source>
        <dbReference type="ARBA" id="ARBA00022723"/>
    </source>
</evidence>
<dbReference type="InterPro" id="IPR043502">
    <property type="entry name" value="DNA/RNA_pol_sf"/>
</dbReference>
<dbReference type="GO" id="GO:0006260">
    <property type="term" value="P:DNA replication"/>
    <property type="evidence" value="ECO:0007669"/>
    <property type="project" value="UniProtKB-KW"/>
</dbReference>
<evidence type="ECO:0000256" key="10">
    <source>
        <dbReference type="ARBA" id="ARBA00022771"/>
    </source>
</evidence>
<gene>
    <name evidence="25" type="ORF">KLLA0_C09911g</name>
</gene>
<dbReference type="SUPFAM" id="SSF56672">
    <property type="entry name" value="DNA/RNA polymerases"/>
    <property type="match status" value="1"/>
</dbReference>
<dbReference type="InterPro" id="IPR017964">
    <property type="entry name" value="DNA-dir_DNA_pol_B_CS"/>
</dbReference>
<dbReference type="InterPro" id="IPR030559">
    <property type="entry name" value="PolZ_Rev3"/>
</dbReference>
<dbReference type="eggNOG" id="KOG0968">
    <property type="taxonomic scope" value="Eukaryota"/>
</dbReference>
<dbReference type="Gene3D" id="3.30.420.10">
    <property type="entry name" value="Ribonuclease H-like superfamily/Ribonuclease H"/>
    <property type="match status" value="1"/>
</dbReference>
<dbReference type="OMA" id="GRNKMGF"/>
<dbReference type="FunFam" id="1.10.287.690:FF:000002">
    <property type="entry name" value="DNA polymerase zeta"/>
    <property type="match status" value="1"/>
</dbReference>
<name>Q6CTU9_KLULA</name>
<dbReference type="Pfam" id="PF03104">
    <property type="entry name" value="DNA_pol_B_exo1"/>
    <property type="match status" value="1"/>
</dbReference>
<reference evidence="25 26" key="1">
    <citation type="journal article" date="2004" name="Nature">
        <title>Genome evolution in yeasts.</title>
        <authorList>
            <consortium name="Genolevures"/>
            <person name="Dujon B."/>
            <person name="Sherman D."/>
            <person name="Fischer G."/>
            <person name="Durrens P."/>
            <person name="Casaregola S."/>
            <person name="Lafontaine I."/>
            <person name="de Montigny J."/>
            <person name="Marck C."/>
            <person name="Neuveglise C."/>
            <person name="Talla E."/>
            <person name="Goffard N."/>
            <person name="Frangeul L."/>
            <person name="Aigle M."/>
            <person name="Anthouard V."/>
            <person name="Babour A."/>
            <person name="Barbe V."/>
            <person name="Barnay S."/>
            <person name="Blanchin S."/>
            <person name="Beckerich J.M."/>
            <person name="Beyne E."/>
            <person name="Bleykasten C."/>
            <person name="Boisrame A."/>
            <person name="Boyer J."/>
            <person name="Cattolico L."/>
            <person name="Confanioleri F."/>
            <person name="de Daruvar A."/>
            <person name="Despons L."/>
            <person name="Fabre E."/>
            <person name="Fairhead C."/>
            <person name="Ferry-Dumazet H."/>
            <person name="Groppi A."/>
            <person name="Hantraye F."/>
            <person name="Hennequin C."/>
            <person name="Jauniaux N."/>
            <person name="Joyet P."/>
            <person name="Kachouri R."/>
            <person name="Kerrest A."/>
            <person name="Koszul R."/>
            <person name="Lemaire M."/>
            <person name="Lesur I."/>
            <person name="Ma L."/>
            <person name="Muller H."/>
            <person name="Nicaud J.M."/>
            <person name="Nikolski M."/>
            <person name="Oztas S."/>
            <person name="Ozier-Kalogeropoulos O."/>
            <person name="Pellenz S."/>
            <person name="Potier S."/>
            <person name="Richard G.F."/>
            <person name="Straub M.L."/>
            <person name="Suleau A."/>
            <person name="Swennene D."/>
            <person name="Tekaia F."/>
            <person name="Wesolowski-Louvel M."/>
            <person name="Westhof E."/>
            <person name="Wirth B."/>
            <person name="Zeniou-Meyer M."/>
            <person name="Zivanovic I."/>
            <person name="Bolotin-Fukuhara M."/>
            <person name="Thierry A."/>
            <person name="Bouchier C."/>
            <person name="Caudron B."/>
            <person name="Scarpelli C."/>
            <person name="Gaillardin C."/>
            <person name="Weissenbach J."/>
            <person name="Wincker P."/>
            <person name="Souciet J.L."/>
        </authorList>
    </citation>
    <scope>NUCLEOTIDE SEQUENCE [LARGE SCALE GENOMIC DNA]</scope>
    <source>
        <strain evidence="26">ATCC 8585 / CBS 2359 / DSM 70799 / NBRC 1267 / NRRL Y-1140 / WM37</strain>
    </source>
</reference>
<keyword evidence="8 20" id="KW-0479">Metal-binding</keyword>
<dbReference type="InParanoid" id="Q6CTU9"/>
<keyword evidence="6 20" id="KW-0548">Nucleotidyltransferase</keyword>
<dbReference type="Pfam" id="PF00136">
    <property type="entry name" value="DNA_pol_B"/>
    <property type="match status" value="1"/>
</dbReference>
<dbReference type="InterPro" id="IPR036397">
    <property type="entry name" value="RNaseH_sf"/>
</dbReference>
<sequence length="1451" mass="168610">MSDIFGSLDSSLDSNEINIQINNSDSYQCFPTLLDCKTSKSLPGLRFVQVPVLRFYGCLSTGHKVLIHCHGIFPYIFIKYDGHSNDKASVIRNRCTSLHKILETRMIETFTKTDFKEKLTSLKYIANVSVVKGVPFYGYHVGYEPYYKITLLNGSYSNKLSELLRDGRIFTSKVDVFEAHIPYLLQMMADYNLFGCGWLKLSKCYFRQPVLLTDLDMNEILHTDSLERFLKKHLHPNQNVLDIDPFHRIGKTFLEMDIIPQFILNREEIQFRDLHHDFVELKKDLQTSDQGYVNSTKDIWKEIQLLRKRKGLAEYEGLKEIFRESQLQYNWKEDERLVKHFDEAKKRMSSLFNKEKALNFDNFVDPFINENFFASTKDALQELWPKIPRNASSKVFCWSEVEFKLNNQYTSVREQKVASTNTKNIPILLNISSNESHSSHVSSKRAEESSCHDDIANEAIARKLAKRKTSAIRKSTFRPMIRPSVTHANIKESLSANQIEEVQYNDPFFSNPLDCKRLQTEMAGRVFKLSSDHILFKRSIRSNDTTATLTSSGSVYARSRWKYIRPKPSFKRIANAMKPFKGKFSMVEGKTPELPFGYKFKSNKIEKNNNASNRMTHFTMEIHVNTREDKFPDPKYDAVRMIFWKVQDGTFPFDLDITQEGVLIFLDDVSTENSWKTADPSVHITAYYDELEMIYALEDLVRFFDPDILSGYEIHSSSWGYLIDRCHKGHDYDVEDELSRVDYNQSSKKKDRWGYTHATAFSITGRQMLNIWRPLRSSLNLLDYTLENIAFHVLHQRLPFYSYKTRTEFYESMDETSKRCLLFYWITRLRVNFKLLETQNIIGKTIEQARLIGIDFYSVLYRGSQYKVESFLIRLCKSEQFILISPSRMQVRNQKALECIPLVMEPSSAFYKSPLLVLDFQSLYPSIVMAYNYCYSTIIGRVESLNTKNNEIGITRYDIPEDLLTLISDYITISPNGIVFVKKELRKSVLAKMLKDILDTRFLMKSTMKELNDEHNLINMLDNRQEALKLLANVTYGYTSASFSGRMPCSDIADSIVQTGRETLERAIEVIETTKEWGAKVVYGDTDSLFVYLPGKSKDEAFVIGRQIAEEITRQNPKPIELKFEKVYHPCFLVTKKRYVGFSYESEYQKEPKFDAKGIETVRRDGTPAQQKIVEKALRIMFETTDLSMVKEYLIGEFDKIITGRVNIQDFCFAREVKLGHYKSEKTAPPGAQIAMQMMEEDARTEPQYKQRVPYVVKMGKIGETLSSRCLSPEAFLRSKTSRLDYTYYIVKNIIPPLQRFFQLVGVDIMDWYISMKHTLNPLKVDSDDGSHEGRSLTSIVKGKSCLRCRKKVHPKFISPICGECRIDKSNTTLFLEESVRLKQSKMHSVMRTCQTCSYKFHKDAMAPLDQIALKCQSKDCPVYFSKFKYMNGLKDNDMRDLLMGLIDLDY</sequence>
<evidence type="ECO:0000256" key="17">
    <source>
        <dbReference type="ARBA" id="ARBA00023242"/>
    </source>
</evidence>
<dbReference type="InterPro" id="IPR006172">
    <property type="entry name" value="DNA-dir_DNA_pol_B"/>
</dbReference>
<dbReference type="SUPFAM" id="SSF53098">
    <property type="entry name" value="Ribonuclease H-like"/>
    <property type="match status" value="1"/>
</dbReference>
<dbReference type="InterPro" id="IPR025687">
    <property type="entry name" value="Znf-C4pol"/>
</dbReference>
<proteinExistence type="inferred from homology"/>
<evidence type="ECO:0000256" key="5">
    <source>
        <dbReference type="ARBA" id="ARBA00022679"/>
    </source>
</evidence>
<evidence type="ECO:0000259" key="24">
    <source>
        <dbReference type="Pfam" id="PF24055"/>
    </source>
</evidence>
<dbReference type="InterPro" id="IPR006134">
    <property type="entry name" value="DNA-dir_DNA_pol_B_multi_dom"/>
</dbReference>
<dbReference type="PROSITE" id="PS00116">
    <property type="entry name" value="DNA_POLYMERASE_B"/>
    <property type="match status" value="1"/>
</dbReference>
<dbReference type="GO" id="GO:0016035">
    <property type="term" value="C:zeta DNA polymerase complex"/>
    <property type="evidence" value="ECO:0007669"/>
    <property type="project" value="InterPro"/>
</dbReference>
<evidence type="ECO:0000256" key="6">
    <source>
        <dbReference type="ARBA" id="ARBA00022695"/>
    </source>
</evidence>
<dbReference type="EC" id="2.7.7.7" evidence="20"/>
<evidence type="ECO:0000256" key="13">
    <source>
        <dbReference type="ARBA" id="ARBA00023004"/>
    </source>
</evidence>
<comment type="cofactor">
    <cofactor evidence="1 20">
        <name>[4Fe-4S] cluster</name>
        <dbReference type="ChEBI" id="CHEBI:49883"/>
    </cofactor>
</comment>
<dbReference type="GO" id="GO:0005634">
    <property type="term" value="C:nucleus"/>
    <property type="evidence" value="ECO:0007669"/>
    <property type="project" value="UniProtKB-SubCell"/>
</dbReference>
<evidence type="ECO:0000256" key="19">
    <source>
        <dbReference type="ARBA" id="ARBA00066055"/>
    </source>
</evidence>
<dbReference type="FunFam" id="1.10.132.60:FF:000007">
    <property type="entry name" value="DNA polymerase"/>
    <property type="match status" value="1"/>
</dbReference>
<dbReference type="SMART" id="SM00486">
    <property type="entry name" value="POLBc"/>
    <property type="match status" value="1"/>
</dbReference>
<feature type="domain" description="DNA polymerase delta/zeta catalytic subunit N-terminal" evidence="24">
    <location>
        <begin position="71"/>
        <end position="155"/>
    </location>
</feature>
<dbReference type="CDD" id="cd05534">
    <property type="entry name" value="POLBc_zeta"/>
    <property type="match status" value="1"/>
</dbReference>
<keyword evidence="4 20" id="KW-0004">4Fe-4S</keyword>
<dbReference type="STRING" id="284590.Q6CTU9"/>
<feature type="domain" description="C4-type zinc-finger of DNA polymerase delta" evidence="23">
    <location>
        <begin position="1346"/>
        <end position="1427"/>
    </location>
</feature>
<keyword evidence="9" id="KW-0227">DNA damage</keyword>
<dbReference type="Proteomes" id="UP000000598">
    <property type="component" value="Chromosome C"/>
</dbReference>
<evidence type="ECO:0000256" key="18">
    <source>
        <dbReference type="ARBA" id="ARBA00049244"/>
    </source>
</evidence>
<dbReference type="PaxDb" id="284590-Q6CTU9"/>
<keyword evidence="17 20" id="KW-0539">Nucleus</keyword>
<evidence type="ECO:0000259" key="21">
    <source>
        <dbReference type="Pfam" id="PF00136"/>
    </source>
</evidence>
<evidence type="ECO:0000256" key="15">
    <source>
        <dbReference type="ARBA" id="ARBA00023125"/>
    </source>
</evidence>
<dbReference type="CDD" id="cd05778">
    <property type="entry name" value="DNA_polB_zeta_exo"/>
    <property type="match status" value="1"/>
</dbReference>
<dbReference type="GO" id="GO:0003887">
    <property type="term" value="F:DNA-directed DNA polymerase activity"/>
    <property type="evidence" value="ECO:0007669"/>
    <property type="project" value="UniProtKB-KW"/>
</dbReference>
<dbReference type="GO" id="GO:0051539">
    <property type="term" value="F:4 iron, 4 sulfur cluster binding"/>
    <property type="evidence" value="ECO:0007669"/>
    <property type="project" value="UniProtKB-KW"/>
</dbReference>
<evidence type="ECO:0000313" key="25">
    <source>
        <dbReference type="EMBL" id="CAH01491.1"/>
    </source>
</evidence>
<organism evidence="25 26">
    <name type="scientific">Kluyveromyces lactis (strain ATCC 8585 / CBS 2359 / DSM 70799 / NBRC 1267 / NRRL Y-1140 / WM37)</name>
    <name type="common">Yeast</name>
    <name type="synonym">Candida sphaerica</name>
    <dbReference type="NCBI Taxonomy" id="284590"/>
    <lineage>
        <taxon>Eukaryota</taxon>
        <taxon>Fungi</taxon>
        <taxon>Dikarya</taxon>
        <taxon>Ascomycota</taxon>
        <taxon>Saccharomycotina</taxon>
        <taxon>Saccharomycetes</taxon>
        <taxon>Saccharomycetales</taxon>
        <taxon>Saccharomycetaceae</taxon>
        <taxon>Kluyveromyces</taxon>
    </lineage>
</organism>
<feature type="domain" description="DNA-directed DNA polymerase family B exonuclease" evidence="22">
    <location>
        <begin position="603"/>
        <end position="789"/>
    </location>
</feature>
<evidence type="ECO:0000259" key="22">
    <source>
        <dbReference type="Pfam" id="PF03104"/>
    </source>
</evidence>
<dbReference type="InterPro" id="IPR006133">
    <property type="entry name" value="DNA-dir_DNA_pol_B_exonuc"/>
</dbReference>
<dbReference type="GO" id="GO:0008270">
    <property type="term" value="F:zinc ion binding"/>
    <property type="evidence" value="ECO:0007669"/>
    <property type="project" value="UniProtKB-KW"/>
</dbReference>
<dbReference type="Pfam" id="PF14260">
    <property type="entry name" value="zf-C4pol"/>
    <property type="match status" value="1"/>
</dbReference>
<dbReference type="Gene3D" id="3.30.342.10">
    <property type="entry name" value="DNA Polymerase, chain B, domain 1"/>
    <property type="match status" value="1"/>
</dbReference>
<dbReference type="FunCoup" id="Q6CTU9">
    <property type="interactions" value="721"/>
</dbReference>
<dbReference type="GO" id="GO:0000724">
    <property type="term" value="P:double-strand break repair via homologous recombination"/>
    <property type="evidence" value="ECO:0007669"/>
    <property type="project" value="TreeGrafter"/>
</dbReference>
<dbReference type="InterPro" id="IPR023211">
    <property type="entry name" value="DNA_pol_palm_dom_sf"/>
</dbReference>
<evidence type="ECO:0000256" key="20">
    <source>
        <dbReference type="RuleBase" id="RU000442"/>
    </source>
</evidence>
<evidence type="ECO:0000256" key="11">
    <source>
        <dbReference type="ARBA" id="ARBA00022833"/>
    </source>
</evidence>
<dbReference type="KEGG" id="kla:KLLA0_C09911g"/>
<dbReference type="Gene3D" id="1.10.287.690">
    <property type="entry name" value="Helix hairpin bin"/>
    <property type="match status" value="1"/>
</dbReference>
<keyword evidence="14 20" id="KW-0411">Iron-sulfur</keyword>
<comment type="subcellular location">
    <subcellularLocation>
        <location evidence="2 20">Nucleus</location>
    </subcellularLocation>
</comment>
<dbReference type="PANTHER" id="PTHR45812:SF1">
    <property type="entry name" value="DNA POLYMERASE ZETA CATALYTIC SUBUNIT"/>
    <property type="match status" value="1"/>
</dbReference>
<keyword evidence="12 20" id="KW-0239">DNA-directed DNA polymerase</keyword>
<evidence type="ECO:0000256" key="9">
    <source>
        <dbReference type="ARBA" id="ARBA00022763"/>
    </source>
</evidence>
<dbReference type="PANTHER" id="PTHR45812">
    <property type="entry name" value="DNA POLYMERASE ZETA CATALYTIC SUBUNIT"/>
    <property type="match status" value="1"/>
</dbReference>
<comment type="subunit">
    <text evidence="19">Forms DNA polymerase zeta with REV7.</text>
</comment>
<dbReference type="GO" id="GO:0042276">
    <property type="term" value="P:error-prone translesion synthesis"/>
    <property type="evidence" value="ECO:0007669"/>
    <property type="project" value="TreeGrafter"/>
</dbReference>
<dbReference type="EMBL" id="CR382123">
    <property type="protein sequence ID" value="CAH01491.1"/>
    <property type="molecule type" value="Genomic_DNA"/>
</dbReference>
<comment type="catalytic activity">
    <reaction evidence="18 20">
        <text>DNA(n) + a 2'-deoxyribonucleoside 5'-triphosphate = DNA(n+1) + diphosphate</text>
        <dbReference type="Rhea" id="RHEA:22508"/>
        <dbReference type="Rhea" id="RHEA-COMP:17339"/>
        <dbReference type="Rhea" id="RHEA-COMP:17340"/>
        <dbReference type="ChEBI" id="CHEBI:33019"/>
        <dbReference type="ChEBI" id="CHEBI:61560"/>
        <dbReference type="ChEBI" id="CHEBI:173112"/>
        <dbReference type="EC" id="2.7.7.7"/>
    </reaction>
</comment>
<keyword evidence="15 20" id="KW-0238">DNA-binding</keyword>
<evidence type="ECO:0000256" key="12">
    <source>
        <dbReference type="ARBA" id="ARBA00022932"/>
    </source>
</evidence>
<comment type="similarity">
    <text evidence="3 20">Belongs to the DNA polymerase type-B family.</text>
</comment>
<evidence type="ECO:0000256" key="4">
    <source>
        <dbReference type="ARBA" id="ARBA00022485"/>
    </source>
</evidence>
<feature type="domain" description="DNA-directed DNA polymerase family B multifunctional" evidence="21">
    <location>
        <begin position="855"/>
        <end position="1303"/>
    </location>
</feature>
<dbReference type="InterPro" id="IPR056435">
    <property type="entry name" value="DPOD/Z_N"/>
</dbReference>
<evidence type="ECO:0000313" key="26">
    <source>
        <dbReference type="Proteomes" id="UP000000598"/>
    </source>
</evidence>
<keyword evidence="11 20" id="KW-0862">Zinc</keyword>
<keyword evidence="13 20" id="KW-0408">Iron</keyword>
<dbReference type="InterPro" id="IPR012337">
    <property type="entry name" value="RNaseH-like_sf"/>
</dbReference>
<accession>Q6CTU9</accession>
<keyword evidence="10 20" id="KW-0863">Zinc-finger</keyword>
<keyword evidence="5 20" id="KW-0808">Transferase</keyword>
<evidence type="ECO:0000256" key="3">
    <source>
        <dbReference type="ARBA" id="ARBA00005755"/>
    </source>
</evidence>
<evidence type="ECO:0000259" key="23">
    <source>
        <dbReference type="Pfam" id="PF14260"/>
    </source>
</evidence>
<dbReference type="Pfam" id="PF24055">
    <property type="entry name" value="POL3_N"/>
    <property type="match status" value="1"/>
</dbReference>
<keyword evidence="26" id="KW-1185">Reference proteome</keyword>
<protein>
    <recommendedName>
        <fullName evidence="20">DNA polymerase</fullName>
        <ecNumber evidence="20">2.7.7.7</ecNumber>
    </recommendedName>
</protein>
<dbReference type="Gene3D" id="3.90.1600.10">
    <property type="entry name" value="Palm domain of DNA polymerase"/>
    <property type="match status" value="1"/>
</dbReference>
<dbReference type="GO" id="GO:0000166">
    <property type="term" value="F:nucleotide binding"/>
    <property type="evidence" value="ECO:0007669"/>
    <property type="project" value="InterPro"/>
</dbReference>
<dbReference type="PRINTS" id="PR00106">
    <property type="entry name" value="DNAPOLB"/>
</dbReference>
<evidence type="ECO:0000256" key="14">
    <source>
        <dbReference type="ARBA" id="ARBA00023014"/>
    </source>
</evidence>
<evidence type="ECO:0000256" key="7">
    <source>
        <dbReference type="ARBA" id="ARBA00022705"/>
    </source>
</evidence>
<evidence type="ECO:0000256" key="16">
    <source>
        <dbReference type="ARBA" id="ARBA00023204"/>
    </source>
</evidence>
<dbReference type="GO" id="GO:0003677">
    <property type="term" value="F:DNA binding"/>
    <property type="evidence" value="ECO:0007669"/>
    <property type="project" value="UniProtKB-KW"/>
</dbReference>
<dbReference type="Gene3D" id="1.10.132.60">
    <property type="entry name" value="DNA polymerase family B, C-terminal domain"/>
    <property type="match status" value="1"/>
</dbReference>
<dbReference type="HOGENOM" id="CLU_000203_3_1_1"/>
<evidence type="ECO:0000256" key="2">
    <source>
        <dbReference type="ARBA" id="ARBA00004123"/>
    </source>
</evidence>
<keyword evidence="16" id="KW-0234">DNA repair</keyword>
<evidence type="ECO:0000256" key="1">
    <source>
        <dbReference type="ARBA" id="ARBA00001966"/>
    </source>
</evidence>